<keyword evidence="2" id="KW-1185">Reference proteome</keyword>
<name>A0AAN8VP46_9MAGN</name>
<gene>
    <name evidence="1" type="ORF">RJ641_035469</name>
</gene>
<comment type="caution">
    <text evidence="1">The sequence shown here is derived from an EMBL/GenBank/DDBJ whole genome shotgun (WGS) entry which is preliminary data.</text>
</comment>
<feature type="non-terminal residue" evidence="1">
    <location>
        <position position="1"/>
    </location>
</feature>
<protein>
    <submittedName>
        <fullName evidence="1">Uncharacterized protein</fullName>
    </submittedName>
</protein>
<dbReference type="AlphaFoldDB" id="A0AAN8VP46"/>
<accession>A0AAN8VP46</accession>
<dbReference type="Gene3D" id="3.50.30.30">
    <property type="match status" value="1"/>
</dbReference>
<evidence type="ECO:0000313" key="2">
    <source>
        <dbReference type="Proteomes" id="UP001370490"/>
    </source>
</evidence>
<dbReference type="EMBL" id="JBAMMX010000008">
    <property type="protein sequence ID" value="KAK6935314.1"/>
    <property type="molecule type" value="Genomic_DNA"/>
</dbReference>
<reference evidence="1 2" key="1">
    <citation type="submission" date="2023-12" db="EMBL/GenBank/DDBJ databases">
        <title>A high-quality genome assembly for Dillenia turbinata (Dilleniales).</title>
        <authorList>
            <person name="Chanderbali A."/>
        </authorList>
    </citation>
    <scope>NUCLEOTIDE SEQUENCE [LARGE SCALE GENOMIC DNA]</scope>
    <source>
        <strain evidence="1">LSX21</strain>
        <tissue evidence="1">Leaf</tissue>
    </source>
</reference>
<sequence>KFTSQVVLGNGLVFQCLAINNFELNGTFFPLIWGGDAANCSAGANTELASYFSNGKIVLCDGVDEGSGILEVKAVGLIWSYASKLSVGIFPQLGSTLRMPKRFLTTSRQHKLLSKLSSLYPIATILVSEIPKDIMPPMVVDLSSRGPNPITLDILKFLLYYVYNDISLKCLER</sequence>
<evidence type="ECO:0000313" key="1">
    <source>
        <dbReference type="EMBL" id="KAK6935314.1"/>
    </source>
</evidence>
<proteinExistence type="predicted"/>
<dbReference type="Proteomes" id="UP001370490">
    <property type="component" value="Unassembled WGS sequence"/>
</dbReference>
<organism evidence="1 2">
    <name type="scientific">Dillenia turbinata</name>
    <dbReference type="NCBI Taxonomy" id="194707"/>
    <lineage>
        <taxon>Eukaryota</taxon>
        <taxon>Viridiplantae</taxon>
        <taxon>Streptophyta</taxon>
        <taxon>Embryophyta</taxon>
        <taxon>Tracheophyta</taxon>
        <taxon>Spermatophyta</taxon>
        <taxon>Magnoliopsida</taxon>
        <taxon>eudicotyledons</taxon>
        <taxon>Gunneridae</taxon>
        <taxon>Pentapetalae</taxon>
        <taxon>Dilleniales</taxon>
        <taxon>Dilleniaceae</taxon>
        <taxon>Dillenia</taxon>
    </lineage>
</organism>